<evidence type="ECO:0000259" key="3">
    <source>
        <dbReference type="PROSITE" id="PS50090"/>
    </source>
</evidence>
<dbReference type="SUPFAM" id="SSF46689">
    <property type="entry name" value="Homeodomain-like"/>
    <property type="match status" value="1"/>
</dbReference>
<organism evidence="5 6">
    <name type="scientific">Neocallimastix californiae</name>
    <dbReference type="NCBI Taxonomy" id="1754190"/>
    <lineage>
        <taxon>Eukaryota</taxon>
        <taxon>Fungi</taxon>
        <taxon>Fungi incertae sedis</taxon>
        <taxon>Chytridiomycota</taxon>
        <taxon>Chytridiomycota incertae sedis</taxon>
        <taxon>Neocallimastigomycetes</taxon>
        <taxon>Neocallimastigales</taxon>
        <taxon>Neocallimastigaceae</taxon>
        <taxon>Neocallimastix</taxon>
    </lineage>
</organism>
<feature type="coiled-coil region" evidence="1">
    <location>
        <begin position="30"/>
        <end position="96"/>
    </location>
</feature>
<evidence type="ECO:0000313" key="5">
    <source>
        <dbReference type="EMBL" id="ORY15513.1"/>
    </source>
</evidence>
<dbReference type="InterPro" id="IPR009057">
    <property type="entry name" value="Homeodomain-like_sf"/>
</dbReference>
<feature type="compositionally biased region" description="Polar residues" evidence="2">
    <location>
        <begin position="112"/>
        <end position="129"/>
    </location>
</feature>
<evidence type="ECO:0000256" key="1">
    <source>
        <dbReference type="SAM" id="Coils"/>
    </source>
</evidence>
<feature type="region of interest" description="Disordered" evidence="2">
    <location>
        <begin position="107"/>
        <end position="308"/>
    </location>
</feature>
<dbReference type="InterPro" id="IPR017930">
    <property type="entry name" value="Myb_dom"/>
</dbReference>
<feature type="compositionally biased region" description="Basic and acidic residues" evidence="2">
    <location>
        <begin position="200"/>
        <end position="240"/>
    </location>
</feature>
<feature type="compositionally biased region" description="Polar residues" evidence="2">
    <location>
        <begin position="183"/>
        <end position="199"/>
    </location>
</feature>
<keyword evidence="6" id="KW-1185">Reference proteome</keyword>
<reference evidence="5 6" key="1">
    <citation type="submission" date="2016-08" db="EMBL/GenBank/DDBJ databases">
        <title>A Parts List for Fungal Cellulosomes Revealed by Comparative Genomics.</title>
        <authorList>
            <consortium name="DOE Joint Genome Institute"/>
            <person name="Haitjema C.H."/>
            <person name="Gilmore S.P."/>
            <person name="Henske J.K."/>
            <person name="Solomon K.V."/>
            <person name="De Groot R."/>
            <person name="Kuo A."/>
            <person name="Mondo S.J."/>
            <person name="Salamov A.A."/>
            <person name="Labutti K."/>
            <person name="Zhao Z."/>
            <person name="Chiniquy J."/>
            <person name="Barry K."/>
            <person name="Brewer H.M."/>
            <person name="Purvine S.O."/>
            <person name="Wright A.T."/>
            <person name="Boxma B."/>
            <person name="Van Alen T."/>
            <person name="Hackstein J.H."/>
            <person name="Baker S.E."/>
            <person name="Grigoriev I.V."/>
            <person name="O'Malley M.A."/>
        </authorList>
    </citation>
    <scope>NUCLEOTIDE SEQUENCE [LARGE SCALE GENOMIC DNA]</scope>
    <source>
        <strain evidence="5 6">G1</strain>
    </source>
</reference>
<accession>A0A1Y1ZZ09</accession>
<dbReference type="STRING" id="1754190.A0A1Y1ZZ09"/>
<feature type="compositionally biased region" description="Low complexity" evidence="2">
    <location>
        <begin position="543"/>
        <end position="609"/>
    </location>
</feature>
<evidence type="ECO:0000256" key="2">
    <source>
        <dbReference type="SAM" id="MobiDB-lite"/>
    </source>
</evidence>
<dbReference type="PROSITE" id="PS50090">
    <property type="entry name" value="MYB_LIKE"/>
    <property type="match status" value="1"/>
</dbReference>
<name>A0A1Y1ZZ09_9FUNG</name>
<proteinExistence type="predicted"/>
<evidence type="ECO:0000259" key="4">
    <source>
        <dbReference type="PROSITE" id="PS51294"/>
    </source>
</evidence>
<dbReference type="OrthoDB" id="2143914at2759"/>
<feature type="domain" description="Myb-like" evidence="3">
    <location>
        <begin position="399"/>
        <end position="446"/>
    </location>
</feature>
<feature type="region of interest" description="Disordered" evidence="2">
    <location>
        <begin position="497"/>
        <end position="674"/>
    </location>
</feature>
<sequence>MQDYINSMIKLANQHLEPVYSSQSWLKDELEKERNEKQHLIRQRDNLHSQLDSLRLELDNVKSSYERQLENERTKRASLKRQLEEQNNEIIKYKKLLHKEGSISSKDLEDINMNNDTTKSSGSDSSINLNKEKNEQTKGEPSKKNSEKEDEGEKMSIDGPKCQSPSSIDNKSLDSVTEEVKNKTSNRYSSGDNSNQLSNKKNDSPIKVETINENKEKNFSESLKKRRMEGLNEDKKEKSDSISSYNSYQNGDDDNDSEEELSDIESSNHKRRRTTSDSLLLPKSTTNALVSRPRRLTGNEANGGLPLPDFTLDPQSRVITHPIGFIIRKIDREPQPFSTLNLHTKDIEPMKICMALWDTHEIDKEKMSLCQREAYEKRHKCTDNFLYRLPSDPAMNTGQRTPWTKEEDEQLIERVLLYNGRYWGFISLPLIARVGKNCYDRFYRLLAKKHLHKGYPLNSLFPDMSVENINDKKKIISRKKNYIGGASSIISSSMMSSNSNSSYYTPNQGGPSQNNFGMNYMNSPLNMNNNNNMSHPPPGSHKPINMNGPPNNNYPMNQDYNNNNNNNRNMYPNNNGNNNNNNMNNYNNPPNNNYNPNYSNMNNNGNNGYPLPPPPPNNNGYNQYSNNNNNNNNNGNNNNYIPPNGNNNQSQNYMAPNNNNNNPQNYPPHNSNPNNYSPIIIIQIIINHHHHQTNNNNNI</sequence>
<protein>
    <submittedName>
        <fullName evidence="5">Uncharacterized protein</fullName>
    </submittedName>
</protein>
<feature type="compositionally biased region" description="Low complexity" evidence="2">
    <location>
        <begin position="618"/>
        <end position="674"/>
    </location>
</feature>
<keyword evidence="1" id="KW-0175">Coiled coil</keyword>
<feature type="compositionally biased region" description="Acidic residues" evidence="2">
    <location>
        <begin position="251"/>
        <end position="263"/>
    </location>
</feature>
<dbReference type="InterPro" id="IPR001005">
    <property type="entry name" value="SANT/Myb"/>
</dbReference>
<feature type="compositionally biased region" description="Polar residues" evidence="2">
    <location>
        <begin position="503"/>
        <end position="517"/>
    </location>
</feature>
<dbReference type="AlphaFoldDB" id="A0A1Y1ZZ09"/>
<gene>
    <name evidence="5" type="ORF">LY90DRAFT_517887</name>
</gene>
<comment type="caution">
    <text evidence="5">The sequence shown here is derived from an EMBL/GenBank/DDBJ whole genome shotgun (WGS) entry which is preliminary data.</text>
</comment>
<dbReference type="EMBL" id="MCOG01000340">
    <property type="protein sequence ID" value="ORY15513.1"/>
    <property type="molecule type" value="Genomic_DNA"/>
</dbReference>
<dbReference type="SMART" id="SM00717">
    <property type="entry name" value="SANT"/>
    <property type="match status" value="1"/>
</dbReference>
<evidence type="ECO:0000313" key="6">
    <source>
        <dbReference type="Proteomes" id="UP000193920"/>
    </source>
</evidence>
<feature type="compositionally biased region" description="Low complexity" evidence="2">
    <location>
        <begin position="518"/>
        <end position="534"/>
    </location>
</feature>
<dbReference type="Proteomes" id="UP000193920">
    <property type="component" value="Unassembled WGS sequence"/>
</dbReference>
<dbReference type="Gene3D" id="1.10.10.60">
    <property type="entry name" value="Homeodomain-like"/>
    <property type="match status" value="1"/>
</dbReference>
<dbReference type="Pfam" id="PF00249">
    <property type="entry name" value="Myb_DNA-binding"/>
    <property type="match status" value="1"/>
</dbReference>
<feature type="domain" description="HTH myb-type" evidence="4">
    <location>
        <begin position="395"/>
        <end position="450"/>
    </location>
</feature>
<dbReference type="PROSITE" id="PS51294">
    <property type="entry name" value="HTH_MYB"/>
    <property type="match status" value="1"/>
</dbReference>
<feature type="compositionally biased region" description="Polar residues" evidence="2">
    <location>
        <begin position="163"/>
        <end position="175"/>
    </location>
</feature>
<feature type="compositionally biased region" description="Basic and acidic residues" evidence="2">
    <location>
        <begin position="130"/>
        <end position="156"/>
    </location>
</feature>